<reference evidence="2" key="1">
    <citation type="submission" date="2021-05" db="EMBL/GenBank/DDBJ databases">
        <authorList>
            <person name="Pietrasiak N."/>
            <person name="Ward R."/>
            <person name="Stajich J.E."/>
            <person name="Kurbessoian T."/>
        </authorList>
    </citation>
    <scope>NUCLEOTIDE SEQUENCE</scope>
    <source>
        <strain evidence="2">JT2-VF2</strain>
    </source>
</reference>
<reference evidence="2" key="2">
    <citation type="journal article" date="2022" name="Microbiol. Resour. Announc.">
        <title>Metagenome Sequencing to Explore Phylogenomics of Terrestrial Cyanobacteria.</title>
        <authorList>
            <person name="Ward R.D."/>
            <person name="Stajich J.E."/>
            <person name="Johansen J.R."/>
            <person name="Huntemann M."/>
            <person name="Clum A."/>
            <person name="Foster B."/>
            <person name="Foster B."/>
            <person name="Roux S."/>
            <person name="Palaniappan K."/>
            <person name="Varghese N."/>
            <person name="Mukherjee S."/>
            <person name="Reddy T.B.K."/>
            <person name="Daum C."/>
            <person name="Copeland A."/>
            <person name="Chen I.A."/>
            <person name="Ivanova N.N."/>
            <person name="Kyrpides N.C."/>
            <person name="Shapiro N."/>
            <person name="Eloe-Fadrosh E.A."/>
            <person name="Pietrasiak N."/>
        </authorList>
    </citation>
    <scope>NUCLEOTIDE SEQUENCE</scope>
    <source>
        <strain evidence="2">JT2-VF2</strain>
    </source>
</reference>
<gene>
    <name evidence="2" type="ORF">KME32_15680</name>
</gene>
<dbReference type="AlphaFoldDB" id="A0A951Q170"/>
<dbReference type="Proteomes" id="UP000715781">
    <property type="component" value="Unassembled WGS sequence"/>
</dbReference>
<evidence type="ECO:0000313" key="2">
    <source>
        <dbReference type="EMBL" id="MBW4562557.1"/>
    </source>
</evidence>
<name>A0A951Q170_9NOST</name>
<evidence type="ECO:0000313" key="3">
    <source>
        <dbReference type="Proteomes" id="UP000715781"/>
    </source>
</evidence>
<keyword evidence="1" id="KW-0812">Transmembrane</keyword>
<evidence type="ECO:0000256" key="1">
    <source>
        <dbReference type="SAM" id="Phobius"/>
    </source>
</evidence>
<organism evidence="2 3">
    <name type="scientific">Mojavia pulchra JT2-VF2</name>
    <dbReference type="NCBI Taxonomy" id="287848"/>
    <lineage>
        <taxon>Bacteria</taxon>
        <taxon>Bacillati</taxon>
        <taxon>Cyanobacteriota</taxon>
        <taxon>Cyanophyceae</taxon>
        <taxon>Nostocales</taxon>
        <taxon>Nostocaceae</taxon>
    </lineage>
</organism>
<comment type="caution">
    <text evidence="2">The sequence shown here is derived from an EMBL/GenBank/DDBJ whole genome shotgun (WGS) entry which is preliminary data.</text>
</comment>
<keyword evidence="1" id="KW-0472">Membrane</keyword>
<proteinExistence type="predicted"/>
<sequence>MFRPPSILAVGTGIGAGGIMASSYTLVEVGNDPILKALHTPVANRFTASITYSLLFGFAIGILIWGCDKLWQSHKQRRQQ</sequence>
<accession>A0A951Q170</accession>
<keyword evidence="1" id="KW-1133">Transmembrane helix</keyword>
<feature type="transmembrane region" description="Helical" evidence="1">
    <location>
        <begin position="46"/>
        <end position="67"/>
    </location>
</feature>
<feature type="transmembrane region" description="Helical" evidence="1">
    <location>
        <begin position="7"/>
        <end position="26"/>
    </location>
</feature>
<protein>
    <submittedName>
        <fullName evidence="2">Uncharacterized protein</fullName>
    </submittedName>
</protein>
<dbReference type="EMBL" id="JAHHHN010000008">
    <property type="protein sequence ID" value="MBW4562557.1"/>
    <property type="molecule type" value="Genomic_DNA"/>
</dbReference>